<name>A0AAV8X678_9CUCU</name>
<dbReference type="Pfam" id="PF08737">
    <property type="entry name" value="Rgp1"/>
    <property type="match status" value="2"/>
</dbReference>
<proteinExistence type="predicted"/>
<dbReference type="Proteomes" id="UP001162156">
    <property type="component" value="Unassembled WGS sequence"/>
</dbReference>
<keyword evidence="2" id="KW-1185">Reference proteome</keyword>
<organism evidence="1 2">
    <name type="scientific">Rhamnusium bicolor</name>
    <dbReference type="NCBI Taxonomy" id="1586634"/>
    <lineage>
        <taxon>Eukaryota</taxon>
        <taxon>Metazoa</taxon>
        <taxon>Ecdysozoa</taxon>
        <taxon>Arthropoda</taxon>
        <taxon>Hexapoda</taxon>
        <taxon>Insecta</taxon>
        <taxon>Pterygota</taxon>
        <taxon>Neoptera</taxon>
        <taxon>Endopterygota</taxon>
        <taxon>Coleoptera</taxon>
        <taxon>Polyphaga</taxon>
        <taxon>Cucujiformia</taxon>
        <taxon>Chrysomeloidea</taxon>
        <taxon>Cerambycidae</taxon>
        <taxon>Lepturinae</taxon>
        <taxon>Rhagiini</taxon>
        <taxon>Rhamnusium</taxon>
    </lineage>
</organism>
<evidence type="ECO:0000313" key="2">
    <source>
        <dbReference type="Proteomes" id="UP001162156"/>
    </source>
</evidence>
<evidence type="ECO:0008006" key="3">
    <source>
        <dbReference type="Google" id="ProtNLM"/>
    </source>
</evidence>
<dbReference type="AlphaFoldDB" id="A0AAV8X678"/>
<gene>
    <name evidence="1" type="ORF">NQ314_013326</name>
</gene>
<reference evidence="1" key="1">
    <citation type="journal article" date="2023" name="Insect Mol. Biol.">
        <title>Genome sequencing provides insights into the evolution of gene families encoding plant cell wall-degrading enzymes in longhorned beetles.</title>
        <authorList>
            <person name="Shin N.R."/>
            <person name="Okamura Y."/>
            <person name="Kirsch R."/>
            <person name="Pauchet Y."/>
        </authorList>
    </citation>
    <scope>NUCLEOTIDE SEQUENCE</scope>
    <source>
        <strain evidence="1">RBIC_L_NR</strain>
    </source>
</reference>
<dbReference type="EMBL" id="JANEYF010003725">
    <property type="protein sequence ID" value="KAJ8934452.1"/>
    <property type="molecule type" value="Genomic_DNA"/>
</dbReference>
<accession>A0AAV8X678</accession>
<protein>
    <recommendedName>
        <fullName evidence="3">RAB6A-GEF complex partner protein 2</fullName>
    </recommendedName>
</protein>
<sequence>MIEVTAKLHHGHVFLSGEIVECSITFSHPPSPSHKVSQSHTDIFESLAWASAQIHCQCFTDSKISKDNERLHQLTFADTALGASTSENGKIEIATKPKILFCDLRLSPGQTKTYIYREKIPSDSPPSYRGQLVKYSYKITIGTQRVNSPVKLLRVPIRVLPLCEAFLSEAVALCNETTEELTPANPFLEIRQKERPLDLALQSLQNITARRNPNFYMITNMWGKVARFCLFKPAYKLGEDIIGTFDFTVATINCMQVSVSLQCEEETTIDINKENSKQIRIITFSKHHEVCLGYKYTQLILPIPLHVTPAFKTQLVSLKWRLHFEFVTSTHKGLATPSVTDSDWQAPSEVPIETMVWSLPIRLYSTTPIHVVQGVQTNTIHRLTIR</sequence>
<dbReference type="PANTHER" id="PTHR12507">
    <property type="entry name" value="REDUCED GROWTH PHENOTYPE 1 RGP1, YEAST -RELATED"/>
    <property type="match status" value="1"/>
</dbReference>
<comment type="caution">
    <text evidence="1">The sequence shown here is derived from an EMBL/GenBank/DDBJ whole genome shotgun (WGS) entry which is preliminary data.</text>
</comment>
<dbReference type="InterPro" id="IPR014848">
    <property type="entry name" value="Rgp1"/>
</dbReference>
<evidence type="ECO:0000313" key="1">
    <source>
        <dbReference type="EMBL" id="KAJ8934452.1"/>
    </source>
</evidence>